<reference evidence="11" key="2">
    <citation type="submission" date="2021-04" db="EMBL/GenBank/DDBJ databases">
        <title>Novel species in family Eggerthellaceae.</title>
        <authorList>
            <person name="Zhang G."/>
        </authorList>
    </citation>
    <scope>NUCLEOTIDE SEQUENCE</scope>
    <source>
        <strain evidence="11">Zg-886</strain>
    </source>
</reference>
<name>A0A9E6MRZ9_9ACTN</name>
<dbReference type="InterPro" id="IPR004013">
    <property type="entry name" value="PHP_dom"/>
</dbReference>
<dbReference type="EC" id="3.1.3.15" evidence="3 8"/>
<dbReference type="InterPro" id="IPR016195">
    <property type="entry name" value="Pol/histidinol_Pase-like"/>
</dbReference>
<proteinExistence type="inferred from homology"/>
<dbReference type="Pfam" id="PF02811">
    <property type="entry name" value="PHP"/>
    <property type="match status" value="1"/>
</dbReference>
<gene>
    <name evidence="10" type="ORF">GMI68_06405</name>
    <name evidence="11" type="ORF">J7S26_02885</name>
</gene>
<dbReference type="RefSeq" id="WP_166339619.1">
    <property type="nucleotide sequence ID" value="NZ_CP072829.1"/>
</dbReference>
<dbReference type="NCBIfam" id="NF005596">
    <property type="entry name" value="PRK07328.1"/>
    <property type="match status" value="1"/>
</dbReference>
<evidence type="ECO:0000256" key="6">
    <source>
        <dbReference type="ARBA" id="ARBA00023102"/>
    </source>
</evidence>
<dbReference type="NCBIfam" id="TIGR01856">
    <property type="entry name" value="hisJ_fam"/>
    <property type="match status" value="1"/>
</dbReference>
<feature type="domain" description="PHP" evidence="9">
    <location>
        <begin position="6"/>
        <end position="197"/>
    </location>
</feature>
<dbReference type="PANTHER" id="PTHR21039:SF0">
    <property type="entry name" value="HISTIDINOL-PHOSPHATASE"/>
    <property type="match status" value="1"/>
</dbReference>
<evidence type="ECO:0000313" key="13">
    <source>
        <dbReference type="Proteomes" id="UP000671910"/>
    </source>
</evidence>
<dbReference type="Proteomes" id="UP000636394">
    <property type="component" value="Unassembled WGS sequence"/>
</dbReference>
<accession>A0A9E6MRZ9</accession>
<dbReference type="GO" id="GO:0005737">
    <property type="term" value="C:cytoplasm"/>
    <property type="evidence" value="ECO:0007669"/>
    <property type="project" value="TreeGrafter"/>
</dbReference>
<dbReference type="AlphaFoldDB" id="A0A9E6MRZ9"/>
<dbReference type="EMBL" id="CP072829">
    <property type="protein sequence ID" value="QTU84874.1"/>
    <property type="molecule type" value="Genomic_DNA"/>
</dbReference>
<protein>
    <recommendedName>
        <fullName evidence="3 8">Histidinol-phosphatase</fullName>
        <shortName evidence="8">HolPase</shortName>
        <ecNumber evidence="3 8">3.1.3.15</ecNumber>
    </recommendedName>
</protein>
<dbReference type="InterPro" id="IPR010140">
    <property type="entry name" value="Histidinol_P_phosphatase_HisJ"/>
</dbReference>
<comment type="similarity">
    <text evidence="2 8">Belongs to the PHP hydrolase family. HisK subfamily.</text>
</comment>
<keyword evidence="6 8" id="KW-0368">Histidine biosynthesis</keyword>
<comment type="catalytic activity">
    <reaction evidence="7 8">
        <text>L-histidinol phosphate + H2O = L-histidinol + phosphate</text>
        <dbReference type="Rhea" id="RHEA:14465"/>
        <dbReference type="ChEBI" id="CHEBI:15377"/>
        <dbReference type="ChEBI" id="CHEBI:43474"/>
        <dbReference type="ChEBI" id="CHEBI:57699"/>
        <dbReference type="ChEBI" id="CHEBI:57980"/>
        <dbReference type="EC" id="3.1.3.15"/>
    </reaction>
</comment>
<dbReference type="KEGG" id="ebz:J7S26_02885"/>
<dbReference type="SUPFAM" id="SSF89550">
    <property type="entry name" value="PHP domain-like"/>
    <property type="match status" value="1"/>
</dbReference>
<keyword evidence="12" id="KW-1185">Reference proteome</keyword>
<dbReference type="PANTHER" id="PTHR21039">
    <property type="entry name" value="HISTIDINOL PHOSPHATASE-RELATED"/>
    <property type="match status" value="1"/>
</dbReference>
<evidence type="ECO:0000313" key="12">
    <source>
        <dbReference type="Proteomes" id="UP000636394"/>
    </source>
</evidence>
<evidence type="ECO:0000313" key="10">
    <source>
        <dbReference type="EMBL" id="NHM14398.1"/>
    </source>
</evidence>
<comment type="pathway">
    <text evidence="1 8">Amino-acid biosynthesis; L-histidine biosynthesis; L-histidine from 5-phospho-alpha-D-ribose 1-diphosphate: step 8/9.</text>
</comment>
<organism evidence="11 13">
    <name type="scientific">Xiamenia xianingshaonis</name>
    <dbReference type="NCBI Taxonomy" id="2682776"/>
    <lineage>
        <taxon>Bacteria</taxon>
        <taxon>Bacillati</taxon>
        <taxon>Actinomycetota</taxon>
        <taxon>Coriobacteriia</taxon>
        <taxon>Eggerthellales</taxon>
        <taxon>Eggerthellaceae</taxon>
        <taxon>Xiamenia</taxon>
    </lineage>
</organism>
<dbReference type="GO" id="GO:0004401">
    <property type="term" value="F:histidinol-phosphatase activity"/>
    <property type="evidence" value="ECO:0007669"/>
    <property type="project" value="UniProtKB-UniRule"/>
</dbReference>
<evidence type="ECO:0000256" key="2">
    <source>
        <dbReference type="ARBA" id="ARBA00009152"/>
    </source>
</evidence>
<evidence type="ECO:0000259" key="9">
    <source>
        <dbReference type="Pfam" id="PF02811"/>
    </source>
</evidence>
<keyword evidence="4 8" id="KW-0028">Amino-acid biosynthesis</keyword>
<sequence length="269" mass="29650">MERVTTHTHTCFTNHGEGTVEELVAAAEAAGVSTIAVTEHYPLSSAFDTNAYLSMDASRVDEYLDAVEQARRRHPKVEVLTGTELDWLGDDEDRTLSASDFAPFDVVLGSVHFVDRWPFDDPAQRDRWDTAGADAIWRRYFEVWCEAVASDAPFAVMAHPDLAKKFNIYPTFDLEPLYEQAAAACAASGRMIEVNTSGAHYACAEMFPAPAFLRAFCREGVPCTVGTDAHVPANVARGIDDAYRLMYEAGYRKVTVPTSGGDRREIAIV</sequence>
<dbReference type="Gene3D" id="3.20.20.140">
    <property type="entry name" value="Metal-dependent hydrolases"/>
    <property type="match status" value="1"/>
</dbReference>
<evidence type="ECO:0000256" key="8">
    <source>
        <dbReference type="RuleBase" id="RU366003"/>
    </source>
</evidence>
<evidence type="ECO:0000256" key="5">
    <source>
        <dbReference type="ARBA" id="ARBA00022801"/>
    </source>
</evidence>
<dbReference type="GO" id="GO:0000105">
    <property type="term" value="P:L-histidine biosynthetic process"/>
    <property type="evidence" value="ECO:0007669"/>
    <property type="project" value="UniProtKB-UniRule"/>
</dbReference>
<evidence type="ECO:0000256" key="1">
    <source>
        <dbReference type="ARBA" id="ARBA00004970"/>
    </source>
</evidence>
<evidence type="ECO:0000256" key="4">
    <source>
        <dbReference type="ARBA" id="ARBA00022605"/>
    </source>
</evidence>
<evidence type="ECO:0000256" key="7">
    <source>
        <dbReference type="ARBA" id="ARBA00049158"/>
    </source>
</evidence>
<evidence type="ECO:0000256" key="3">
    <source>
        <dbReference type="ARBA" id="ARBA00013085"/>
    </source>
</evidence>
<reference evidence="10 12" key="1">
    <citation type="submission" date="2019-11" db="EMBL/GenBank/DDBJ databases">
        <title>Eggerthellaceae novel genus isolated from the rectal contents of marmort.</title>
        <authorList>
            <person name="Zhang G."/>
        </authorList>
    </citation>
    <scope>NUCLEOTIDE SEQUENCE [LARGE SCALE GENOMIC DNA]</scope>
    <source>
        <strain evidence="12">zg-886</strain>
        <strain evidence="10">Zg-886</strain>
    </source>
</reference>
<keyword evidence="5 8" id="KW-0378">Hydrolase</keyword>
<evidence type="ECO:0000313" key="11">
    <source>
        <dbReference type="EMBL" id="QTU84874.1"/>
    </source>
</evidence>
<dbReference type="EMBL" id="WPCR01000007">
    <property type="protein sequence ID" value="NHM14398.1"/>
    <property type="molecule type" value="Genomic_DNA"/>
</dbReference>
<dbReference type="Proteomes" id="UP000671910">
    <property type="component" value="Chromosome"/>
</dbReference>